<reference evidence="7 8" key="1">
    <citation type="submission" date="2023-11" db="EMBL/GenBank/DDBJ databases">
        <authorList>
            <person name="Okamura Y."/>
        </authorList>
    </citation>
    <scope>NUCLEOTIDE SEQUENCE [LARGE SCALE GENOMIC DNA]</scope>
</reference>
<feature type="transmembrane region" description="Helical" evidence="5">
    <location>
        <begin position="148"/>
        <end position="166"/>
    </location>
</feature>
<feature type="transmembrane region" description="Helical" evidence="5">
    <location>
        <begin position="178"/>
        <end position="195"/>
    </location>
</feature>
<feature type="transmembrane region" description="Helical" evidence="5">
    <location>
        <begin position="40"/>
        <end position="63"/>
    </location>
</feature>
<dbReference type="Gene3D" id="1.20.1250.20">
    <property type="entry name" value="MFS general substrate transporter like domains"/>
    <property type="match status" value="1"/>
</dbReference>
<evidence type="ECO:0000259" key="6">
    <source>
        <dbReference type="PROSITE" id="PS50850"/>
    </source>
</evidence>
<dbReference type="SUPFAM" id="SSF103473">
    <property type="entry name" value="MFS general substrate transporter"/>
    <property type="match status" value="1"/>
</dbReference>
<feature type="transmembrane region" description="Helical" evidence="5">
    <location>
        <begin position="378"/>
        <end position="397"/>
    </location>
</feature>
<protein>
    <recommendedName>
        <fullName evidence="6">Major facilitator superfamily (MFS) profile domain-containing protein</fullName>
    </recommendedName>
</protein>
<evidence type="ECO:0000256" key="4">
    <source>
        <dbReference type="ARBA" id="ARBA00023136"/>
    </source>
</evidence>
<evidence type="ECO:0000256" key="2">
    <source>
        <dbReference type="ARBA" id="ARBA00022692"/>
    </source>
</evidence>
<dbReference type="Pfam" id="PF00083">
    <property type="entry name" value="Sugar_tr"/>
    <property type="match status" value="1"/>
</dbReference>
<evidence type="ECO:0000313" key="7">
    <source>
        <dbReference type="EMBL" id="CAK1546857.1"/>
    </source>
</evidence>
<keyword evidence="3 5" id="KW-1133">Transmembrane helix</keyword>
<organism evidence="7 8">
    <name type="scientific">Leptosia nina</name>
    <dbReference type="NCBI Taxonomy" id="320188"/>
    <lineage>
        <taxon>Eukaryota</taxon>
        <taxon>Metazoa</taxon>
        <taxon>Ecdysozoa</taxon>
        <taxon>Arthropoda</taxon>
        <taxon>Hexapoda</taxon>
        <taxon>Insecta</taxon>
        <taxon>Pterygota</taxon>
        <taxon>Neoptera</taxon>
        <taxon>Endopterygota</taxon>
        <taxon>Lepidoptera</taxon>
        <taxon>Glossata</taxon>
        <taxon>Ditrysia</taxon>
        <taxon>Papilionoidea</taxon>
        <taxon>Pieridae</taxon>
        <taxon>Pierinae</taxon>
        <taxon>Leptosia</taxon>
    </lineage>
</organism>
<dbReference type="AlphaFoldDB" id="A0AAV1JD24"/>
<comment type="caution">
    <text evidence="7">The sequence shown here is derived from an EMBL/GenBank/DDBJ whole genome shotgun (WGS) entry which is preliminary data.</text>
</comment>
<feature type="transmembrane region" description="Helical" evidence="5">
    <location>
        <begin position="350"/>
        <end position="371"/>
    </location>
</feature>
<feature type="transmembrane region" description="Helical" evidence="5">
    <location>
        <begin position="235"/>
        <end position="253"/>
    </location>
</feature>
<dbReference type="CDD" id="cd17317">
    <property type="entry name" value="MFS_SLC22"/>
    <property type="match status" value="1"/>
</dbReference>
<feature type="transmembrane region" description="Helical" evidence="5">
    <location>
        <begin position="117"/>
        <end position="141"/>
    </location>
</feature>
<evidence type="ECO:0000313" key="8">
    <source>
        <dbReference type="Proteomes" id="UP001497472"/>
    </source>
</evidence>
<evidence type="ECO:0000256" key="1">
    <source>
        <dbReference type="ARBA" id="ARBA00004141"/>
    </source>
</evidence>
<dbReference type="GO" id="GO:0016020">
    <property type="term" value="C:membrane"/>
    <property type="evidence" value="ECO:0007669"/>
    <property type="project" value="UniProtKB-SubCell"/>
</dbReference>
<feature type="transmembrane region" description="Helical" evidence="5">
    <location>
        <begin position="207"/>
        <end position="229"/>
    </location>
</feature>
<dbReference type="PROSITE" id="PS50850">
    <property type="entry name" value="MFS"/>
    <property type="match status" value="1"/>
</dbReference>
<evidence type="ECO:0000256" key="3">
    <source>
        <dbReference type="ARBA" id="ARBA00022989"/>
    </source>
</evidence>
<sequence length="503" mass="55531">MVNRIALLRIYKMKIAQQSRTAAKEDGIANLIGQFGRWQFLVFATVSLVKLSSGWVQMAILFLTPKLTFRCAEFGDASHQIVENSTCYSDCSKYVYDATPFESTIVTEWDLVCERGWLASFTQMVLQLGILIGSVLFGFLSDRYGRKITFLTSITALILLGFGIPFSPNYAVFTTIRFFWGVATSGTMVVSFVIVMETIGTDYREMLGCLFQIPFIIGHMTIPLFAYYFRTWNSYSLAMAVPPLIYIMYFFSLTESPRWLLSVGRVDEAASIVKKAAEFNGLPTNKIEETLKGISEDIRSKSSKTLATYGDLFRTSLWVKTVCCSAMWTIVGLTFYGFNQYISQTSPDPFVTVAAAGAIQIPSNIISIWLIKHFGRKLTIMFAFIFGGICVLLLGVVPHTYATTLALGTLGVSSTAIVAASIYIYTSELFPTIVRNMSLGACSMCMRVGSMVAPFVSNLATTAPWLPTAIFGCAAIGASTMCLFLPETKGTTLPDNLDENIES</sequence>
<proteinExistence type="predicted"/>
<feature type="domain" description="Major facilitator superfamily (MFS) profile" evidence="6">
    <location>
        <begin position="42"/>
        <end position="489"/>
    </location>
</feature>
<keyword evidence="4 5" id="KW-0472">Membrane</keyword>
<feature type="transmembrane region" description="Helical" evidence="5">
    <location>
        <begin position="403"/>
        <end position="425"/>
    </location>
</feature>
<accession>A0AAV1JD24</accession>
<dbReference type="InterPro" id="IPR005828">
    <property type="entry name" value="MFS_sugar_transport-like"/>
</dbReference>
<dbReference type="InterPro" id="IPR036259">
    <property type="entry name" value="MFS_trans_sf"/>
</dbReference>
<dbReference type="Proteomes" id="UP001497472">
    <property type="component" value="Unassembled WGS sequence"/>
</dbReference>
<dbReference type="PANTHER" id="PTHR24064">
    <property type="entry name" value="SOLUTE CARRIER FAMILY 22 MEMBER"/>
    <property type="match status" value="1"/>
</dbReference>
<dbReference type="GO" id="GO:0022857">
    <property type="term" value="F:transmembrane transporter activity"/>
    <property type="evidence" value="ECO:0007669"/>
    <property type="project" value="InterPro"/>
</dbReference>
<dbReference type="InterPro" id="IPR020846">
    <property type="entry name" value="MFS_dom"/>
</dbReference>
<name>A0AAV1JD24_9NEOP</name>
<comment type="subcellular location">
    <subcellularLocation>
        <location evidence="1">Membrane</location>
        <topology evidence="1">Multi-pass membrane protein</topology>
    </subcellularLocation>
</comment>
<gene>
    <name evidence="7" type="ORF">LNINA_LOCUS6371</name>
</gene>
<evidence type="ECO:0000256" key="5">
    <source>
        <dbReference type="SAM" id="Phobius"/>
    </source>
</evidence>
<keyword evidence="2 5" id="KW-0812">Transmembrane</keyword>
<feature type="transmembrane region" description="Helical" evidence="5">
    <location>
        <begin position="317"/>
        <end position="338"/>
    </location>
</feature>
<dbReference type="EMBL" id="CAVLEF010000008">
    <property type="protein sequence ID" value="CAK1546857.1"/>
    <property type="molecule type" value="Genomic_DNA"/>
</dbReference>
<keyword evidence="8" id="KW-1185">Reference proteome</keyword>